<keyword evidence="8 9" id="KW-0472">Membrane</keyword>
<evidence type="ECO:0000256" key="5">
    <source>
        <dbReference type="ARBA" id="ARBA00022573"/>
    </source>
</evidence>
<protein>
    <recommendedName>
        <fullName evidence="9">Cobalamin biosynthesis protein CobD</fullName>
    </recommendedName>
</protein>
<evidence type="ECO:0000256" key="2">
    <source>
        <dbReference type="ARBA" id="ARBA00004953"/>
    </source>
</evidence>
<keyword evidence="7 9" id="KW-1133">Transmembrane helix</keyword>
<dbReference type="GO" id="GO:0009236">
    <property type="term" value="P:cobalamin biosynthetic process"/>
    <property type="evidence" value="ECO:0007669"/>
    <property type="project" value="UniProtKB-UniRule"/>
</dbReference>
<reference evidence="11" key="2">
    <citation type="submission" date="2019-02" db="EMBL/GenBank/DDBJ databases">
        <title>Granulicella sibirica sp. nov., a psychrotolerant acidobacterium isolated from an organic soil layer in forested tundra, West Siberia.</title>
        <authorList>
            <person name="Oshkin I.Y."/>
            <person name="Kulichevskaya I.S."/>
            <person name="Rijpstra W.I.C."/>
            <person name="Sinninghe Damste J.S."/>
            <person name="Rakitin A.L."/>
            <person name="Ravin N.V."/>
            <person name="Dedysh S.N."/>
        </authorList>
    </citation>
    <scope>NUCLEOTIDE SEQUENCE [LARGE SCALE GENOMIC DNA]</scope>
    <source>
        <strain evidence="11">AF10</strain>
    </source>
</reference>
<dbReference type="UniPathway" id="UPA00148"/>
<dbReference type="Pfam" id="PF03186">
    <property type="entry name" value="CobD_Cbib"/>
    <property type="match status" value="1"/>
</dbReference>
<dbReference type="EMBL" id="RDSM01000001">
    <property type="protein sequence ID" value="RXH56908.1"/>
    <property type="molecule type" value="Genomic_DNA"/>
</dbReference>
<evidence type="ECO:0000256" key="7">
    <source>
        <dbReference type="ARBA" id="ARBA00022989"/>
    </source>
</evidence>
<gene>
    <name evidence="9" type="primary">cobD</name>
    <name evidence="10" type="ORF">GRAN_0218</name>
</gene>
<dbReference type="PANTHER" id="PTHR34308">
    <property type="entry name" value="COBALAMIN BIOSYNTHESIS PROTEIN CBIB"/>
    <property type="match status" value="1"/>
</dbReference>
<comment type="subcellular location">
    <subcellularLocation>
        <location evidence="1 9">Cell membrane</location>
        <topology evidence="1 9">Multi-pass membrane protein</topology>
    </subcellularLocation>
</comment>
<name>A0A4Q0T4E5_9BACT</name>
<dbReference type="NCBIfam" id="TIGR00380">
    <property type="entry name" value="cobal_cbiB"/>
    <property type="match status" value="1"/>
</dbReference>
<dbReference type="InterPro" id="IPR004485">
    <property type="entry name" value="Cobalamin_biosynth_CobD/CbiB"/>
</dbReference>
<evidence type="ECO:0000256" key="8">
    <source>
        <dbReference type="ARBA" id="ARBA00023136"/>
    </source>
</evidence>
<comment type="caution">
    <text evidence="9">Lacks conserved residue(s) required for the propagation of feature annotation.</text>
</comment>
<keyword evidence="4 9" id="KW-1003">Cell membrane</keyword>
<dbReference type="RefSeq" id="WP_128911161.1">
    <property type="nucleotide sequence ID" value="NZ_RDSM01000001.1"/>
</dbReference>
<comment type="caution">
    <text evidence="10">The sequence shown here is derived from an EMBL/GenBank/DDBJ whole genome shotgun (WGS) entry which is preliminary data.</text>
</comment>
<keyword evidence="6 9" id="KW-0812">Transmembrane</keyword>
<evidence type="ECO:0000256" key="1">
    <source>
        <dbReference type="ARBA" id="ARBA00004651"/>
    </source>
</evidence>
<dbReference type="PANTHER" id="PTHR34308:SF1">
    <property type="entry name" value="COBALAMIN BIOSYNTHESIS PROTEIN CBIB"/>
    <property type="match status" value="1"/>
</dbReference>
<evidence type="ECO:0000256" key="9">
    <source>
        <dbReference type="HAMAP-Rule" id="MF_00024"/>
    </source>
</evidence>
<evidence type="ECO:0000256" key="4">
    <source>
        <dbReference type="ARBA" id="ARBA00022475"/>
    </source>
</evidence>
<evidence type="ECO:0000256" key="6">
    <source>
        <dbReference type="ARBA" id="ARBA00022692"/>
    </source>
</evidence>
<dbReference type="GO" id="GO:0015420">
    <property type="term" value="F:ABC-type vitamin B12 transporter activity"/>
    <property type="evidence" value="ECO:0007669"/>
    <property type="project" value="UniProtKB-UniRule"/>
</dbReference>
<dbReference type="AlphaFoldDB" id="A0A4Q0T4E5"/>
<organism evidence="10 11">
    <name type="scientific">Granulicella sibirica</name>
    <dbReference type="NCBI Taxonomy" id="2479048"/>
    <lineage>
        <taxon>Bacteria</taxon>
        <taxon>Pseudomonadati</taxon>
        <taxon>Acidobacteriota</taxon>
        <taxon>Terriglobia</taxon>
        <taxon>Terriglobales</taxon>
        <taxon>Acidobacteriaceae</taxon>
        <taxon>Granulicella</taxon>
    </lineage>
</organism>
<reference evidence="10 11" key="1">
    <citation type="submission" date="2018-11" db="EMBL/GenBank/DDBJ databases">
        <authorList>
            <person name="Mardanov A.V."/>
            <person name="Ravin N.V."/>
            <person name="Dedysh S.N."/>
        </authorList>
    </citation>
    <scope>NUCLEOTIDE SEQUENCE [LARGE SCALE GENOMIC DNA]</scope>
    <source>
        <strain evidence="10 11">AF10</strain>
    </source>
</reference>
<proteinExistence type="inferred from homology"/>
<evidence type="ECO:0000256" key="3">
    <source>
        <dbReference type="ARBA" id="ARBA00006263"/>
    </source>
</evidence>
<accession>A0A4Q0T4E5</accession>
<sequence length="311" mass="33006">MNRRTLLLTASALDALIGDPEYLPHPVRIIGKGIDQGERLLRTPNQTNTEQFLTGATLAAAVVLSTYAATATTIRLAYRLNPFLGAMVEVTLAATTLAARNLHDEAIAVLDATTIEQARTRLARIVGRDTARLGPTEISRAVIETVAESASDGIIAPMFYLALGGVPAAMAYKAINTLDSMIGHADARYLYFGKAAARLDDVANLIPARLTALAIAAASGNPRASLATWRTDARNHKSPNAGHPESAMSGALEVQLGGSNTYAGDLIETPIMGAYYPPANPAKVHQAITIVTTATLIALTIFCLIPRRNRR</sequence>
<dbReference type="GO" id="GO:0048472">
    <property type="term" value="F:threonine-phosphate decarboxylase activity"/>
    <property type="evidence" value="ECO:0007669"/>
    <property type="project" value="InterPro"/>
</dbReference>
<keyword evidence="11" id="KW-1185">Reference proteome</keyword>
<comment type="pathway">
    <text evidence="2 9">Cofactor biosynthesis; adenosylcobalamin biosynthesis.</text>
</comment>
<evidence type="ECO:0000313" key="11">
    <source>
        <dbReference type="Proteomes" id="UP000289437"/>
    </source>
</evidence>
<dbReference type="GO" id="GO:0005886">
    <property type="term" value="C:plasma membrane"/>
    <property type="evidence" value="ECO:0007669"/>
    <property type="project" value="UniProtKB-SubCell"/>
</dbReference>
<comment type="similarity">
    <text evidence="3 9">Belongs to the CobD/CbiB family.</text>
</comment>
<keyword evidence="5 9" id="KW-0169">Cobalamin biosynthesis</keyword>
<comment type="function">
    <text evidence="9">Converts cobyric acid to cobinamide by the addition of aminopropanol on the F carboxylic group.</text>
</comment>
<feature type="transmembrane region" description="Helical" evidence="9">
    <location>
        <begin position="287"/>
        <end position="305"/>
    </location>
</feature>
<evidence type="ECO:0000313" key="10">
    <source>
        <dbReference type="EMBL" id="RXH56908.1"/>
    </source>
</evidence>
<dbReference type="HAMAP" id="MF_00024">
    <property type="entry name" value="CobD_CbiB"/>
    <property type="match status" value="1"/>
</dbReference>
<dbReference type="Proteomes" id="UP000289437">
    <property type="component" value="Unassembled WGS sequence"/>
</dbReference>
<dbReference type="OrthoDB" id="9811967at2"/>